<protein>
    <submittedName>
        <fullName evidence="6">Flavin reductase like protein</fullName>
    </submittedName>
</protein>
<dbReference type="Gene3D" id="2.30.110.10">
    <property type="entry name" value="Electron Transport, Fmn-binding Protein, Chain A"/>
    <property type="match status" value="1"/>
</dbReference>
<dbReference type="AlphaFoldDB" id="A0A4R6TJT8"/>
<dbReference type="GO" id="GO:0010181">
    <property type="term" value="F:FMN binding"/>
    <property type="evidence" value="ECO:0007669"/>
    <property type="project" value="InterPro"/>
</dbReference>
<evidence type="ECO:0000256" key="4">
    <source>
        <dbReference type="ARBA" id="ARBA00038054"/>
    </source>
</evidence>
<name>A0A4R6TJT8_9FLAO</name>
<proteinExistence type="inferred from homology"/>
<evidence type="ECO:0000256" key="1">
    <source>
        <dbReference type="ARBA" id="ARBA00001917"/>
    </source>
</evidence>
<comment type="cofactor">
    <cofactor evidence="1">
        <name>FMN</name>
        <dbReference type="ChEBI" id="CHEBI:58210"/>
    </cofactor>
</comment>
<gene>
    <name evidence="6" type="ORF">CLV82_1818</name>
</gene>
<dbReference type="GO" id="GO:0016646">
    <property type="term" value="F:oxidoreductase activity, acting on the CH-NH group of donors, NAD or NADP as acceptor"/>
    <property type="evidence" value="ECO:0007669"/>
    <property type="project" value="UniProtKB-ARBA"/>
</dbReference>
<dbReference type="EMBL" id="SNYI01000002">
    <property type="protein sequence ID" value="TDQ31116.1"/>
    <property type="molecule type" value="Genomic_DNA"/>
</dbReference>
<comment type="similarity">
    <text evidence="4">Belongs to the flavoredoxin family.</text>
</comment>
<dbReference type="InterPro" id="IPR002563">
    <property type="entry name" value="Flavin_Rdtase-like_dom"/>
</dbReference>
<comment type="caution">
    <text evidence="6">The sequence shown here is derived from an EMBL/GenBank/DDBJ whole genome shotgun (WGS) entry which is preliminary data.</text>
</comment>
<organism evidence="6 7">
    <name type="scientific">Zeaxanthinibacter enoshimensis</name>
    <dbReference type="NCBI Taxonomy" id="392009"/>
    <lineage>
        <taxon>Bacteria</taxon>
        <taxon>Pseudomonadati</taxon>
        <taxon>Bacteroidota</taxon>
        <taxon>Flavobacteriia</taxon>
        <taxon>Flavobacteriales</taxon>
        <taxon>Flavobacteriaceae</taxon>
        <taxon>Zeaxanthinibacter</taxon>
    </lineage>
</organism>
<reference evidence="6 7" key="1">
    <citation type="submission" date="2019-03" db="EMBL/GenBank/DDBJ databases">
        <title>Genomic Encyclopedia of Archaeal and Bacterial Type Strains, Phase II (KMG-II): from individual species to whole genera.</title>
        <authorList>
            <person name="Goeker M."/>
        </authorList>
    </citation>
    <scope>NUCLEOTIDE SEQUENCE [LARGE SCALE GENOMIC DNA]</scope>
    <source>
        <strain evidence="6 7">DSM 18435</strain>
    </source>
</reference>
<dbReference type="OrthoDB" id="5293996at2"/>
<dbReference type="Pfam" id="PF01613">
    <property type="entry name" value="Flavin_Reduct"/>
    <property type="match status" value="1"/>
</dbReference>
<dbReference type="RefSeq" id="WP_133643966.1">
    <property type="nucleotide sequence ID" value="NZ_SNYI01000002.1"/>
</dbReference>
<evidence type="ECO:0000313" key="7">
    <source>
        <dbReference type="Proteomes" id="UP000295468"/>
    </source>
</evidence>
<keyword evidence="3" id="KW-0288">FMN</keyword>
<keyword evidence="7" id="KW-1185">Reference proteome</keyword>
<sequence>MNLNKVQIAAMDRIRRIKILNGISGIKPVNLIGTVSASGNTNLAVFSSVVHLGSDPALLGFIMRPVGEVPRHTYENILETGSYTINHVHPEFVENAHYTSAKFEGKESEFEQCGLHEEYHEDISAPFVTESRVKLGMNFIEDSFIKHNGTRLIIGEINRLILPDEAVDSNDELDYEILGTVGTSGLNGYYGVNKIGRYPYARIGQIPDTLKS</sequence>
<dbReference type="PANTHER" id="PTHR33798">
    <property type="entry name" value="FLAVOPROTEIN OXYGENASE"/>
    <property type="match status" value="1"/>
</dbReference>
<keyword evidence="2" id="KW-0285">Flavoprotein</keyword>
<evidence type="ECO:0000256" key="3">
    <source>
        <dbReference type="ARBA" id="ARBA00022643"/>
    </source>
</evidence>
<dbReference type="PANTHER" id="PTHR33798:SF5">
    <property type="entry name" value="FLAVIN REDUCTASE LIKE DOMAIN-CONTAINING PROTEIN"/>
    <property type="match status" value="1"/>
</dbReference>
<dbReference type="SUPFAM" id="SSF50475">
    <property type="entry name" value="FMN-binding split barrel"/>
    <property type="match status" value="1"/>
</dbReference>
<evidence type="ECO:0000259" key="5">
    <source>
        <dbReference type="Pfam" id="PF01613"/>
    </source>
</evidence>
<feature type="domain" description="Flavin reductase like" evidence="5">
    <location>
        <begin position="27"/>
        <end position="166"/>
    </location>
</feature>
<dbReference type="InterPro" id="IPR012349">
    <property type="entry name" value="Split_barrel_FMN-bd"/>
</dbReference>
<evidence type="ECO:0000313" key="6">
    <source>
        <dbReference type="EMBL" id="TDQ31116.1"/>
    </source>
</evidence>
<accession>A0A4R6TJT8</accession>
<dbReference type="Proteomes" id="UP000295468">
    <property type="component" value="Unassembled WGS sequence"/>
</dbReference>
<evidence type="ECO:0000256" key="2">
    <source>
        <dbReference type="ARBA" id="ARBA00022630"/>
    </source>
</evidence>